<dbReference type="SUPFAM" id="SSF53850">
    <property type="entry name" value="Periplasmic binding protein-like II"/>
    <property type="match status" value="1"/>
</dbReference>
<comment type="pathway">
    <text evidence="4">Amino-acid biosynthesis; L-phenylalanine biosynthesis; phenylpyruvate from prephenate: step 1/1.</text>
</comment>
<dbReference type="GO" id="GO:0004106">
    <property type="term" value="F:chorismate mutase activity"/>
    <property type="evidence" value="ECO:0007669"/>
    <property type="project" value="UniProtKB-EC"/>
</dbReference>
<dbReference type="PROSITE" id="PS51168">
    <property type="entry name" value="CHORISMATE_MUT_2"/>
    <property type="match status" value="1"/>
</dbReference>
<dbReference type="Gene3D" id="1.20.59.10">
    <property type="entry name" value="Chorismate mutase"/>
    <property type="match status" value="1"/>
</dbReference>
<dbReference type="PROSITE" id="PS51671">
    <property type="entry name" value="ACT"/>
    <property type="match status" value="1"/>
</dbReference>
<dbReference type="SUPFAM" id="SSF48600">
    <property type="entry name" value="Chorismate mutase II"/>
    <property type="match status" value="1"/>
</dbReference>
<feature type="domain" description="Chorismate mutase" evidence="18">
    <location>
        <begin position="4"/>
        <end position="93"/>
    </location>
</feature>
<evidence type="ECO:0000256" key="7">
    <source>
        <dbReference type="ARBA" id="ARBA00014401"/>
    </source>
</evidence>
<evidence type="ECO:0000313" key="21">
    <source>
        <dbReference type="EMBL" id="PSN83670.1"/>
    </source>
</evidence>
<dbReference type="InterPro" id="IPR045865">
    <property type="entry name" value="ACT-like_dom_sf"/>
</dbReference>
<dbReference type="PANTHER" id="PTHR21022:SF19">
    <property type="entry name" value="PREPHENATE DEHYDRATASE-RELATED"/>
    <property type="match status" value="1"/>
</dbReference>
<evidence type="ECO:0000256" key="17">
    <source>
        <dbReference type="SAM" id="Coils"/>
    </source>
</evidence>
<evidence type="ECO:0000256" key="1">
    <source>
        <dbReference type="ARBA" id="ARBA00000824"/>
    </source>
</evidence>
<dbReference type="UniPathway" id="UPA00120">
    <property type="reaction ID" value="UER00203"/>
</dbReference>
<dbReference type="InterPro" id="IPR008242">
    <property type="entry name" value="Chor_mutase/pphenate_deHydtase"/>
</dbReference>
<keyword evidence="8" id="KW-0963">Cytoplasm</keyword>
<evidence type="ECO:0000256" key="11">
    <source>
        <dbReference type="ARBA" id="ARBA00023222"/>
    </source>
</evidence>
<evidence type="ECO:0000259" key="19">
    <source>
        <dbReference type="PROSITE" id="PS51171"/>
    </source>
</evidence>
<evidence type="ECO:0000256" key="9">
    <source>
        <dbReference type="ARBA" id="ARBA00022605"/>
    </source>
</evidence>
<evidence type="ECO:0000256" key="4">
    <source>
        <dbReference type="ARBA" id="ARBA00004741"/>
    </source>
</evidence>
<dbReference type="Pfam" id="PF00800">
    <property type="entry name" value="PDT"/>
    <property type="match status" value="1"/>
</dbReference>
<dbReference type="Proteomes" id="UP000240880">
    <property type="component" value="Unassembled WGS sequence"/>
</dbReference>
<evidence type="ECO:0000256" key="12">
    <source>
        <dbReference type="ARBA" id="ARBA00023235"/>
    </source>
</evidence>
<keyword evidence="14" id="KW-0511">Multifunctional enzyme</keyword>
<dbReference type="InterPro" id="IPR001086">
    <property type="entry name" value="Preph_deHydtase"/>
</dbReference>
<dbReference type="EC" id="4.2.1.51" evidence="6"/>
<comment type="caution">
    <text evidence="21">The sequence shown here is derived from an EMBL/GenBank/DDBJ whole genome shotgun (WGS) entry which is preliminary data.</text>
</comment>
<evidence type="ECO:0000256" key="13">
    <source>
        <dbReference type="ARBA" id="ARBA00023239"/>
    </source>
</evidence>
<gene>
    <name evidence="21" type="ORF">B9Q01_03760</name>
</gene>
<keyword evidence="10" id="KW-0057">Aromatic amino acid biosynthesis</keyword>
<dbReference type="InterPro" id="IPR036263">
    <property type="entry name" value="Chorismate_II_sf"/>
</dbReference>
<dbReference type="UniPathway" id="UPA00121">
    <property type="reaction ID" value="UER00345"/>
</dbReference>
<dbReference type="CDD" id="cd04905">
    <property type="entry name" value="ACT_CM-PDT"/>
    <property type="match status" value="1"/>
</dbReference>
<comment type="catalytic activity">
    <reaction evidence="1">
        <text>chorismate = prephenate</text>
        <dbReference type="Rhea" id="RHEA:13897"/>
        <dbReference type="ChEBI" id="CHEBI:29748"/>
        <dbReference type="ChEBI" id="CHEBI:29934"/>
        <dbReference type="EC" id="5.4.99.5"/>
    </reaction>
</comment>
<reference evidence="21 22" key="1">
    <citation type="submission" date="2017-04" db="EMBL/GenBank/DDBJ databases">
        <title>Novel microbial lineages endemic to geothermal iron-oxide mats fill important gaps in the evolutionary history of Archaea.</title>
        <authorList>
            <person name="Jay Z.J."/>
            <person name="Beam J.P."/>
            <person name="Dlakic M."/>
            <person name="Rusch D.B."/>
            <person name="Kozubal M.A."/>
            <person name="Inskeep W.P."/>
        </authorList>
    </citation>
    <scope>NUCLEOTIDE SEQUENCE [LARGE SCALE GENOMIC DNA]</scope>
    <source>
        <strain evidence="21">OSP_D</strain>
    </source>
</reference>
<evidence type="ECO:0000256" key="6">
    <source>
        <dbReference type="ARBA" id="ARBA00013147"/>
    </source>
</evidence>
<dbReference type="SUPFAM" id="SSF55021">
    <property type="entry name" value="ACT-like"/>
    <property type="match status" value="1"/>
</dbReference>
<keyword evidence="9" id="KW-0028">Amino-acid biosynthesis</keyword>
<evidence type="ECO:0000256" key="15">
    <source>
        <dbReference type="ARBA" id="ARBA00031175"/>
    </source>
</evidence>
<feature type="domain" description="ACT" evidence="20">
    <location>
        <begin position="283"/>
        <end position="360"/>
    </location>
</feature>
<protein>
    <recommendedName>
        <fullName evidence="7">Bifunctional chorismate mutase/prephenate dehydratase</fullName>
        <ecNumber evidence="6">4.2.1.51</ecNumber>
    </recommendedName>
    <alternativeName>
        <fullName evidence="16">Chorismate mutase-prephenate dehydratase</fullName>
    </alternativeName>
    <alternativeName>
        <fullName evidence="15">p-protein</fullName>
    </alternativeName>
</protein>
<evidence type="ECO:0000256" key="5">
    <source>
        <dbReference type="ARBA" id="ARBA00004817"/>
    </source>
</evidence>
<dbReference type="Gene3D" id="3.30.70.260">
    <property type="match status" value="1"/>
</dbReference>
<dbReference type="PIRSF" id="PIRSF001500">
    <property type="entry name" value="Chor_mut_pdt_Ppr"/>
    <property type="match status" value="1"/>
</dbReference>
<keyword evidence="12" id="KW-0413">Isomerase</keyword>
<dbReference type="PANTHER" id="PTHR21022">
    <property type="entry name" value="PREPHENATE DEHYDRATASE P PROTEIN"/>
    <property type="match status" value="1"/>
</dbReference>
<evidence type="ECO:0000256" key="14">
    <source>
        <dbReference type="ARBA" id="ARBA00023268"/>
    </source>
</evidence>
<comment type="pathway">
    <text evidence="5">Metabolic intermediate biosynthesis; prephenate biosynthesis; prephenate from chorismate: step 1/1.</text>
</comment>
<dbReference type="Gene3D" id="3.40.190.10">
    <property type="entry name" value="Periplasmic binding protein-like II"/>
    <property type="match status" value="2"/>
</dbReference>
<dbReference type="GO" id="GO:0005737">
    <property type="term" value="C:cytoplasm"/>
    <property type="evidence" value="ECO:0007669"/>
    <property type="project" value="UniProtKB-SubCell"/>
</dbReference>
<accession>A0A2R6AB80</accession>
<dbReference type="InterPro" id="IPR002912">
    <property type="entry name" value="ACT_dom"/>
</dbReference>
<evidence type="ECO:0000259" key="20">
    <source>
        <dbReference type="PROSITE" id="PS51671"/>
    </source>
</evidence>
<evidence type="ECO:0000256" key="2">
    <source>
        <dbReference type="ARBA" id="ARBA00002364"/>
    </source>
</evidence>
<feature type="domain" description="Prephenate dehydratase" evidence="19">
    <location>
        <begin position="93"/>
        <end position="266"/>
    </location>
</feature>
<dbReference type="EMBL" id="NEXC01000017">
    <property type="protein sequence ID" value="PSN83670.1"/>
    <property type="molecule type" value="Genomic_DNA"/>
</dbReference>
<dbReference type="Pfam" id="PF01817">
    <property type="entry name" value="CM_2"/>
    <property type="match status" value="1"/>
</dbReference>
<dbReference type="SMART" id="SM00830">
    <property type="entry name" value="CM_2"/>
    <property type="match status" value="1"/>
</dbReference>
<name>A0A2R6AB80_9ARCH</name>
<evidence type="ECO:0000313" key="22">
    <source>
        <dbReference type="Proteomes" id="UP000240880"/>
    </source>
</evidence>
<evidence type="ECO:0000256" key="16">
    <source>
        <dbReference type="ARBA" id="ARBA00031520"/>
    </source>
</evidence>
<dbReference type="PROSITE" id="PS51171">
    <property type="entry name" value="PREPHENATE_DEHYDR_3"/>
    <property type="match status" value="1"/>
</dbReference>
<keyword evidence="13" id="KW-0456">Lyase</keyword>
<dbReference type="Pfam" id="PF01842">
    <property type="entry name" value="ACT"/>
    <property type="match status" value="1"/>
</dbReference>
<proteinExistence type="predicted"/>
<comment type="subcellular location">
    <subcellularLocation>
        <location evidence="3">Cytoplasm</location>
    </subcellularLocation>
</comment>
<comment type="function">
    <text evidence="2">Catalyzes the Claisen rearrangement of chorismate to prephenate and the decarboxylation/dehydration of prephenate to phenylpyruvate.</text>
</comment>
<organism evidence="21 22">
    <name type="scientific">Candidatus Marsarchaeota G1 archaeon OSP_D</name>
    <dbReference type="NCBI Taxonomy" id="1978155"/>
    <lineage>
        <taxon>Archaea</taxon>
        <taxon>Candidatus Marsarchaeota</taxon>
        <taxon>Candidatus Marsarchaeota group 1</taxon>
    </lineage>
</organism>
<keyword evidence="17" id="KW-0175">Coiled coil</keyword>
<evidence type="ECO:0000256" key="3">
    <source>
        <dbReference type="ARBA" id="ARBA00004496"/>
    </source>
</evidence>
<feature type="coiled-coil region" evidence="17">
    <location>
        <begin position="3"/>
        <end position="44"/>
    </location>
</feature>
<evidence type="ECO:0000256" key="8">
    <source>
        <dbReference type="ARBA" id="ARBA00022490"/>
    </source>
</evidence>
<sequence length="379" mass="42502">MNVGEALEELKEVRKELDRVTQQIVRLIEQRVELCEKVAQIKRKANSPFVDLPREEELITKITENSRIKDKSALRRVLREVVSMCRSVQKQTSVALPSAMQSYSKEAAVSIFGSSCSFTTVESVEHAFKLVETGYVDFCVTPYEDTVHGALPSALDALVRHDLKIVAEVVLGIQYHLVSREDSVQAVKTLVADAEAISACQEFVSSTLSHVRIILAKRDVASELSKRKGYAYLVGAYDASMLGLKVLAENVQDSKDNVCRFIALSRPGLYLRTKAERVKHKTTIAFTAENKPGSLTSILSEFSKRGINVTMIVSRPLRTRKWDYAFIVDLEVTEEDPKFVEALKMCKNKTAMLKIFGTYPVVRVSTDNPLFSDWPPYSV</sequence>
<dbReference type="InterPro" id="IPR036979">
    <property type="entry name" value="CM_dom_sf"/>
</dbReference>
<dbReference type="GO" id="GO:0046417">
    <property type="term" value="P:chorismate metabolic process"/>
    <property type="evidence" value="ECO:0007669"/>
    <property type="project" value="InterPro"/>
</dbReference>
<dbReference type="GO" id="GO:0004664">
    <property type="term" value="F:prephenate dehydratase activity"/>
    <property type="evidence" value="ECO:0007669"/>
    <property type="project" value="UniProtKB-EC"/>
</dbReference>
<evidence type="ECO:0000256" key="10">
    <source>
        <dbReference type="ARBA" id="ARBA00023141"/>
    </source>
</evidence>
<evidence type="ECO:0000259" key="18">
    <source>
        <dbReference type="PROSITE" id="PS51168"/>
    </source>
</evidence>
<dbReference type="AlphaFoldDB" id="A0A2R6AB80"/>
<keyword evidence="11" id="KW-0584">Phenylalanine biosynthesis</keyword>
<dbReference type="InterPro" id="IPR002701">
    <property type="entry name" value="CM_II_prokaryot"/>
</dbReference>
<dbReference type="GO" id="GO:0009094">
    <property type="term" value="P:L-phenylalanine biosynthetic process"/>
    <property type="evidence" value="ECO:0007669"/>
    <property type="project" value="UniProtKB-UniPathway"/>
</dbReference>